<evidence type="ECO:0000313" key="3">
    <source>
        <dbReference type="Proteomes" id="UP000249762"/>
    </source>
</evidence>
<name>A0A328PJQ1_9MOLU</name>
<dbReference type="Proteomes" id="UP000249762">
    <property type="component" value="Unassembled WGS sequence"/>
</dbReference>
<keyword evidence="1" id="KW-1133">Transmembrane helix</keyword>
<dbReference type="AlphaFoldDB" id="A0A328PJQ1"/>
<evidence type="ECO:0000256" key="1">
    <source>
        <dbReference type="SAM" id="Phobius"/>
    </source>
</evidence>
<dbReference type="RefSeq" id="WP_112665024.1">
    <property type="nucleotide sequence ID" value="NZ_QKVO01000001.1"/>
</dbReference>
<keyword evidence="1" id="KW-0812">Transmembrane</keyword>
<proteinExistence type="predicted"/>
<keyword evidence="1" id="KW-0472">Membrane</keyword>
<dbReference type="OrthoDB" id="403650at2"/>
<protein>
    <submittedName>
        <fullName evidence="2">Uncharacterized protein</fullName>
    </submittedName>
</protein>
<sequence>MFGPKLIILLGGIVALGAGVPLAVLLGEEKIALHSENSIYKRWVSPKGPVLDCYDWERHYQVFLDFSGGGTGKESDVPILKIAVLRDIREGNRRINTSKEGKWSKWRITNLSPKHKGVYMETPPAGHDDWGERQWAEQVTCHSTQLEWTNPEQDKWVDGKDIKLSLSGENCKVEIGKEGRKDCNIDMSVAGDTLRWKEGFKPQAHFRAIS</sequence>
<reference evidence="3" key="1">
    <citation type="submission" date="2018-06" db="EMBL/GenBank/DDBJ databases">
        <authorList>
            <person name="Martinez Ocampo F."/>
            <person name="Quiroz Castaneda R.E."/>
            <person name="Rojas Lopez X."/>
        </authorList>
    </citation>
    <scope>NUCLEOTIDE SEQUENCE [LARGE SCALE GENOMIC DNA]</scope>
    <source>
        <strain evidence="3">INIFAP02</strain>
    </source>
</reference>
<organism evidence="2 3">
    <name type="scientific">Mycoplasma wenyonii</name>
    <dbReference type="NCBI Taxonomy" id="65123"/>
    <lineage>
        <taxon>Bacteria</taxon>
        <taxon>Bacillati</taxon>
        <taxon>Mycoplasmatota</taxon>
        <taxon>Mollicutes</taxon>
        <taxon>Mycoplasmataceae</taxon>
        <taxon>Mycoplasma</taxon>
    </lineage>
</organism>
<evidence type="ECO:0000313" key="2">
    <source>
        <dbReference type="EMBL" id="RAO95363.1"/>
    </source>
</evidence>
<dbReference type="EMBL" id="QKVO01000001">
    <property type="protein sequence ID" value="RAO95363.1"/>
    <property type="molecule type" value="Genomic_DNA"/>
</dbReference>
<accession>A0A328PJQ1</accession>
<feature type="transmembrane region" description="Helical" evidence="1">
    <location>
        <begin position="6"/>
        <end position="26"/>
    </location>
</feature>
<comment type="caution">
    <text evidence="2">The sequence shown here is derived from an EMBL/GenBank/DDBJ whole genome shotgun (WGS) entry which is preliminary data.</text>
</comment>
<gene>
    <name evidence="2" type="ORF">DNK47_00745</name>
</gene>
<keyword evidence="3" id="KW-1185">Reference proteome</keyword>